<feature type="transmembrane region" description="Helical" evidence="1">
    <location>
        <begin position="416"/>
        <end position="442"/>
    </location>
</feature>
<gene>
    <name evidence="2" type="ORF">RZN05_07740</name>
</gene>
<evidence type="ECO:0000313" key="3">
    <source>
        <dbReference type="Proteomes" id="UP001273531"/>
    </source>
</evidence>
<keyword evidence="3" id="KW-1185">Reference proteome</keyword>
<keyword evidence="1" id="KW-1133">Transmembrane helix</keyword>
<feature type="transmembrane region" description="Helical" evidence="1">
    <location>
        <begin position="32"/>
        <end position="56"/>
    </location>
</feature>
<dbReference type="PANTHER" id="PTHR34219">
    <property type="entry name" value="IRON-REGULATED INNER MEMBRANE PROTEIN-RELATED"/>
    <property type="match status" value="1"/>
</dbReference>
<reference evidence="2 3" key="1">
    <citation type="submission" date="2023-10" db="EMBL/GenBank/DDBJ databases">
        <title>Sphingomonas sp. HF-S4 16S ribosomal RNA gene Genome sequencing and assembly.</title>
        <authorList>
            <person name="Lee H."/>
        </authorList>
    </citation>
    <scope>NUCLEOTIDE SEQUENCE [LARGE SCALE GENOMIC DNA]</scope>
    <source>
        <strain evidence="2 3">HF-S4</strain>
    </source>
</reference>
<evidence type="ECO:0000313" key="2">
    <source>
        <dbReference type="EMBL" id="MDV3456870.1"/>
    </source>
</evidence>
<feature type="transmembrane region" description="Helical" evidence="1">
    <location>
        <begin position="375"/>
        <end position="396"/>
    </location>
</feature>
<evidence type="ECO:0000256" key="1">
    <source>
        <dbReference type="SAM" id="Phobius"/>
    </source>
</evidence>
<dbReference type="Proteomes" id="UP001273531">
    <property type="component" value="Unassembled WGS sequence"/>
</dbReference>
<protein>
    <submittedName>
        <fullName evidence="2">PepSY domain-containing protein</fullName>
    </submittedName>
</protein>
<keyword evidence="1" id="KW-0812">Transmembrane</keyword>
<dbReference type="PANTHER" id="PTHR34219:SF1">
    <property type="entry name" value="PEPSY DOMAIN-CONTAINING PROTEIN"/>
    <property type="match status" value="1"/>
</dbReference>
<name>A0ABU3Y657_9SPHN</name>
<organism evidence="2 3">
    <name type="scientific">Sphingomonas agrestis</name>
    <dbReference type="NCBI Taxonomy" id="3080540"/>
    <lineage>
        <taxon>Bacteria</taxon>
        <taxon>Pseudomonadati</taxon>
        <taxon>Pseudomonadota</taxon>
        <taxon>Alphaproteobacteria</taxon>
        <taxon>Sphingomonadales</taxon>
        <taxon>Sphingomonadaceae</taxon>
        <taxon>Sphingomonas</taxon>
    </lineage>
</organism>
<accession>A0ABU3Y657</accession>
<sequence length="460" mass="49952">MTALSVQEPRKVINPETRRTATPGPYRTIWRWHFYAGLFVLPFILILSVTGAIYLFKPQIDRWEERAWRGLDTAGAVSPDRQLDAALAANPGSNFQNYRLPESAGDAAMIQLGMADGSVRQIFVSPQGAVLGSLVPNARIADTVARIHGSLLLGKWGDRLVELAASWTIVMILTGLYLWWPRPFRAAGTLWPRLSLRGRPLLKDLHRVTGFWVAGLVLAMLASGLPWAGAWGGAFRWVRTELGLVQGQSQWKVGAADPFADHDHDAMLRAAAGEAPPTALPLSAFVARAQAERLPYPAIVLPPHAPQRFGPPTANVWTAKSETQNRPLMRQVTYDPASGAETGRGGFADGHVIDRVVNTGVAWHEGQLFGLANQLLGVATALALIAISTLGTLMWLKRRPAGTLGAPPATKGLGRRWPIVALIMLGLLLPLFGASLLVLFVLDRLVLRLLRRRGAAVPTS</sequence>
<keyword evidence="1" id="KW-0472">Membrane</keyword>
<dbReference type="RefSeq" id="WP_317226037.1">
    <property type="nucleotide sequence ID" value="NZ_JAWJEJ010000001.1"/>
</dbReference>
<comment type="caution">
    <text evidence="2">The sequence shown here is derived from an EMBL/GenBank/DDBJ whole genome shotgun (WGS) entry which is preliminary data.</text>
</comment>
<dbReference type="Pfam" id="PF03929">
    <property type="entry name" value="PepSY_TM"/>
    <property type="match status" value="1"/>
</dbReference>
<feature type="transmembrane region" description="Helical" evidence="1">
    <location>
        <begin position="210"/>
        <end position="230"/>
    </location>
</feature>
<proteinExistence type="predicted"/>
<dbReference type="InterPro" id="IPR005625">
    <property type="entry name" value="PepSY-ass_TM"/>
</dbReference>
<dbReference type="EMBL" id="JAWJEJ010000001">
    <property type="protein sequence ID" value="MDV3456870.1"/>
    <property type="molecule type" value="Genomic_DNA"/>
</dbReference>
<feature type="transmembrane region" description="Helical" evidence="1">
    <location>
        <begin position="160"/>
        <end position="180"/>
    </location>
</feature>